<dbReference type="GO" id="GO:0004614">
    <property type="term" value="F:phosphoglucomutase activity"/>
    <property type="evidence" value="ECO:0007669"/>
    <property type="project" value="UniProtKB-EC"/>
</dbReference>
<sequence>MGARKDAPASDADPRSKSGALPVGQLLNPVRLLGGLVGLLRGGDPLEVQTIKTTPYDGQKPGTSGLRKKTKVFTQENYLANFVQSTFSALQETGVKVEGGTLVVSGDGRYYNSTAIQIIAKIAFAHGVARIWIGDKGLLSTPAVSAVIRNREGGFKAFGAFILTASHNPGGKDEDFGIKYNSDNGGPAPEKLTNAIYKYTTTISEIKMCPKFPTINIHRKGTATVKSVSVDVFDCTEDHINLLKQCFDIPKIKALIQRKDFKMKYDAMHGVQGPYAKKVFVELLGAHPSSLMNCDPKEDFGGPSTPSHGHADPNLKNAVELCKVMGILPDGHVDPAVVDPPSFGAAADGDADRNMILGSKFFCTPSDSLAIIVYYAQRAIPYFKDGVKGASRSMPTSQALDHVAKKLGIPLFEVPTGWKFFGNLMDSKAVYGKTDYTPFICGEESFGTGSDHVREKDGMWAVLAWLAILAYRNPDPAAPLVGVEQVATEFWAEFGRNYYVRYDYEGVDKGKAEEMMERMRTGAAKKEFDQSTKGQHQYTTDDFTYTDPVDGSVSPKQGIRILFADGSRVVFRLSGTGVVGATIRMYLETYVGPTGAHDEYAPEKVKALAETALQLSLLEKITGRKEPTVIT</sequence>
<dbReference type="FunFam" id="3.40.120.10:FF:000005">
    <property type="entry name" value="Phosphoglucomutase 5"/>
    <property type="match status" value="1"/>
</dbReference>
<comment type="similarity">
    <text evidence="3">Belongs to the phosphohexose mutase family.</text>
</comment>
<evidence type="ECO:0000256" key="1">
    <source>
        <dbReference type="ARBA" id="ARBA00000443"/>
    </source>
</evidence>
<comment type="cofactor">
    <cofactor evidence="2">
        <name>Mg(2+)</name>
        <dbReference type="ChEBI" id="CHEBI:18420"/>
    </cofactor>
</comment>
<evidence type="ECO:0000259" key="14">
    <source>
        <dbReference type="Pfam" id="PF02878"/>
    </source>
</evidence>
<reference evidence="17" key="1">
    <citation type="submission" date="2021-01" db="EMBL/GenBank/DDBJ databases">
        <authorList>
            <person name="Corre E."/>
            <person name="Pelletier E."/>
            <person name="Niang G."/>
            <person name="Scheremetjew M."/>
            <person name="Finn R."/>
            <person name="Kale V."/>
            <person name="Holt S."/>
            <person name="Cochrane G."/>
            <person name="Meng A."/>
            <person name="Brown T."/>
            <person name="Cohen L."/>
        </authorList>
    </citation>
    <scope>NUCLEOTIDE SEQUENCE</scope>
    <source>
        <strain evidence="17">CCMP722</strain>
    </source>
</reference>
<comment type="catalytic activity">
    <reaction evidence="11">
        <text>alpha-D-glucose 1,6-bisphosphate + L-seryl-[protein] = O-phospho-L-seryl-[protein] + alpha-D-glucose 6-phosphate</text>
        <dbReference type="Rhea" id="RHEA:68752"/>
        <dbReference type="Rhea" id="RHEA-COMP:9863"/>
        <dbReference type="Rhea" id="RHEA-COMP:11604"/>
        <dbReference type="ChEBI" id="CHEBI:29999"/>
        <dbReference type="ChEBI" id="CHEBI:58225"/>
        <dbReference type="ChEBI" id="CHEBI:58392"/>
        <dbReference type="ChEBI" id="CHEBI:83421"/>
    </reaction>
</comment>
<dbReference type="InterPro" id="IPR016066">
    <property type="entry name" value="A-D-PHexomutase_CS"/>
</dbReference>
<evidence type="ECO:0000313" key="17">
    <source>
        <dbReference type="EMBL" id="CAD8647717.1"/>
    </source>
</evidence>
<evidence type="ECO:0000256" key="2">
    <source>
        <dbReference type="ARBA" id="ARBA00001946"/>
    </source>
</evidence>
<evidence type="ECO:0000256" key="13">
    <source>
        <dbReference type="SAM" id="MobiDB-lite"/>
    </source>
</evidence>
<dbReference type="PANTHER" id="PTHR22573:SF2">
    <property type="entry name" value="PHOSPHOGLUCOMUTASE"/>
    <property type="match status" value="1"/>
</dbReference>
<dbReference type="EC" id="5.4.2.2" evidence="4"/>
<feature type="compositionally biased region" description="Basic and acidic residues" evidence="13">
    <location>
        <begin position="1"/>
        <end position="16"/>
    </location>
</feature>
<comment type="function">
    <text evidence="10">Catalyzes the reversible isomerization of alpha-D-glucose 1-phosphate to alpha-D-glucose 6-phosphate. The mechanism proceeds via the intermediate compound alpha-D-glucose 1,6-bisphosphate. This enzyme participates in both the breakdown and synthesis of glucose.</text>
</comment>
<dbReference type="SUPFAM" id="SSF53738">
    <property type="entry name" value="Phosphoglucomutase, first 3 domains"/>
    <property type="match status" value="3"/>
</dbReference>
<dbReference type="InterPro" id="IPR045244">
    <property type="entry name" value="PGM"/>
</dbReference>
<feature type="region of interest" description="Disordered" evidence="13">
    <location>
        <begin position="1"/>
        <end position="21"/>
    </location>
</feature>
<dbReference type="Gene3D" id="3.30.310.50">
    <property type="entry name" value="Alpha-D-phosphohexomutase, C-terminal domain"/>
    <property type="match status" value="1"/>
</dbReference>
<comment type="catalytic activity">
    <reaction evidence="1">
        <text>alpha-D-glucose 1-phosphate = alpha-D-glucose 6-phosphate</text>
        <dbReference type="Rhea" id="RHEA:23536"/>
        <dbReference type="ChEBI" id="CHEBI:58225"/>
        <dbReference type="ChEBI" id="CHEBI:58601"/>
        <dbReference type="EC" id="5.4.2.2"/>
    </reaction>
</comment>
<name>A0A7S0QM37_9CHLO</name>
<feature type="domain" description="Alpha-D-phosphohexomutase alpha/beta/alpha" evidence="15">
    <location>
        <begin position="238"/>
        <end position="357"/>
    </location>
</feature>
<dbReference type="InterPro" id="IPR005844">
    <property type="entry name" value="A-D-PHexomutase_a/b/a-I"/>
</dbReference>
<keyword evidence="6" id="KW-0597">Phosphoprotein</keyword>
<keyword evidence="9" id="KW-0413">Isomerase</keyword>
<organism evidence="17">
    <name type="scientific">Pyramimonas obovata</name>
    <dbReference type="NCBI Taxonomy" id="1411642"/>
    <lineage>
        <taxon>Eukaryota</taxon>
        <taxon>Viridiplantae</taxon>
        <taxon>Chlorophyta</taxon>
        <taxon>Pyramimonadophyceae</taxon>
        <taxon>Pyramimonadales</taxon>
        <taxon>Pyramimonadaceae</taxon>
        <taxon>Pyramimonas</taxon>
        <taxon>Pyramimonas incertae sedis</taxon>
    </lineage>
</organism>
<dbReference type="FunFam" id="3.30.310.50:FF:000002">
    <property type="entry name" value="Phosphoglucomutase 5"/>
    <property type="match status" value="1"/>
</dbReference>
<dbReference type="Pfam" id="PF24947">
    <property type="entry name" value="PGM1_C_vert_fung"/>
    <property type="match status" value="1"/>
</dbReference>
<protein>
    <recommendedName>
        <fullName evidence="4">phosphoglucomutase (alpha-D-glucose-1,6-bisphosphate-dependent)</fullName>
        <ecNumber evidence="4">5.4.2.2</ecNumber>
    </recommendedName>
</protein>
<evidence type="ECO:0000256" key="5">
    <source>
        <dbReference type="ARBA" id="ARBA00022526"/>
    </source>
</evidence>
<dbReference type="InterPro" id="IPR016055">
    <property type="entry name" value="A-D-PHexomutase_a/b/a-I/II/III"/>
</dbReference>
<dbReference type="FunFam" id="3.40.120.10:FF:000004">
    <property type="entry name" value="Phosphoglucomutase 5"/>
    <property type="match status" value="1"/>
</dbReference>
<dbReference type="Pfam" id="PF02879">
    <property type="entry name" value="PGM_PMM_II"/>
    <property type="match status" value="1"/>
</dbReference>
<evidence type="ECO:0000256" key="6">
    <source>
        <dbReference type="ARBA" id="ARBA00022553"/>
    </source>
</evidence>
<evidence type="ECO:0000256" key="11">
    <source>
        <dbReference type="ARBA" id="ARBA00049318"/>
    </source>
</evidence>
<dbReference type="Pfam" id="PF02880">
    <property type="entry name" value="PGM_PMM_III"/>
    <property type="match status" value="1"/>
</dbReference>
<dbReference type="AlphaFoldDB" id="A0A7S0QM37"/>
<dbReference type="PROSITE" id="PS00710">
    <property type="entry name" value="PGM_PMM"/>
    <property type="match status" value="1"/>
</dbReference>
<evidence type="ECO:0000256" key="3">
    <source>
        <dbReference type="ARBA" id="ARBA00010231"/>
    </source>
</evidence>
<dbReference type="PRINTS" id="PR00509">
    <property type="entry name" value="PGMPMM"/>
</dbReference>
<evidence type="ECO:0000256" key="10">
    <source>
        <dbReference type="ARBA" id="ARBA00045679"/>
    </source>
</evidence>
<keyword evidence="8" id="KW-0460">Magnesium</keyword>
<keyword evidence="7" id="KW-0479">Metal-binding</keyword>
<evidence type="ECO:0000256" key="12">
    <source>
        <dbReference type="ARBA" id="ARBA00049409"/>
    </source>
</evidence>
<dbReference type="InterPro" id="IPR005846">
    <property type="entry name" value="A-D-PHexomutase_a/b/a-III"/>
</dbReference>
<dbReference type="GO" id="GO:0005829">
    <property type="term" value="C:cytosol"/>
    <property type="evidence" value="ECO:0007669"/>
    <property type="project" value="TreeGrafter"/>
</dbReference>
<comment type="catalytic activity">
    <reaction evidence="12">
        <text>O-phospho-L-seryl-[protein] + alpha-D-glucose 1-phosphate = alpha-D-glucose 1,6-bisphosphate + L-seryl-[protein]</text>
        <dbReference type="Rhea" id="RHEA:68748"/>
        <dbReference type="Rhea" id="RHEA-COMP:9863"/>
        <dbReference type="Rhea" id="RHEA-COMP:11604"/>
        <dbReference type="ChEBI" id="CHEBI:29999"/>
        <dbReference type="ChEBI" id="CHEBI:58392"/>
        <dbReference type="ChEBI" id="CHEBI:58601"/>
        <dbReference type="ChEBI" id="CHEBI:83421"/>
    </reaction>
</comment>
<evidence type="ECO:0000256" key="4">
    <source>
        <dbReference type="ARBA" id="ARBA00012728"/>
    </source>
</evidence>
<dbReference type="PANTHER" id="PTHR22573">
    <property type="entry name" value="PHOSPHOHEXOMUTASE FAMILY MEMBER"/>
    <property type="match status" value="1"/>
</dbReference>
<keyword evidence="5" id="KW-0313">Glucose metabolism</keyword>
<dbReference type="InterPro" id="IPR005845">
    <property type="entry name" value="A-D-PHexomutase_a/b/a-II"/>
</dbReference>
<evidence type="ECO:0000259" key="15">
    <source>
        <dbReference type="Pfam" id="PF02879"/>
    </source>
</evidence>
<dbReference type="InterPro" id="IPR036900">
    <property type="entry name" value="A-D-PHexomutase_C_sf"/>
</dbReference>
<gene>
    <name evidence="17" type="ORF">POBO1169_LOCUS236</name>
</gene>
<evidence type="ECO:0000256" key="7">
    <source>
        <dbReference type="ARBA" id="ARBA00022723"/>
    </source>
</evidence>
<dbReference type="GO" id="GO:0000287">
    <property type="term" value="F:magnesium ion binding"/>
    <property type="evidence" value="ECO:0007669"/>
    <property type="project" value="InterPro"/>
</dbReference>
<feature type="domain" description="Alpha-D-phosphohexomutase alpha/beta/alpha" evidence="14">
    <location>
        <begin position="59"/>
        <end position="205"/>
    </location>
</feature>
<dbReference type="SUPFAM" id="SSF55957">
    <property type="entry name" value="Phosphoglucomutase, C-terminal domain"/>
    <property type="match status" value="1"/>
</dbReference>
<feature type="domain" description="Alpha-D-phosphohexomutase alpha/beta/alpha" evidence="16">
    <location>
        <begin position="368"/>
        <end position="474"/>
    </location>
</feature>
<proteinExistence type="inferred from homology"/>
<evidence type="ECO:0000256" key="8">
    <source>
        <dbReference type="ARBA" id="ARBA00022842"/>
    </source>
</evidence>
<evidence type="ECO:0000259" key="16">
    <source>
        <dbReference type="Pfam" id="PF02880"/>
    </source>
</evidence>
<evidence type="ECO:0000256" key="9">
    <source>
        <dbReference type="ARBA" id="ARBA00023235"/>
    </source>
</evidence>
<dbReference type="Gene3D" id="3.40.120.10">
    <property type="entry name" value="Alpha-D-Glucose-1,6-Bisphosphate, subunit A, domain 3"/>
    <property type="match status" value="3"/>
</dbReference>
<dbReference type="GO" id="GO:0006006">
    <property type="term" value="P:glucose metabolic process"/>
    <property type="evidence" value="ECO:0007669"/>
    <property type="project" value="UniProtKB-KW"/>
</dbReference>
<dbReference type="EMBL" id="HBFA01000543">
    <property type="protein sequence ID" value="CAD8647717.1"/>
    <property type="molecule type" value="Transcribed_RNA"/>
</dbReference>
<dbReference type="NCBIfam" id="NF005737">
    <property type="entry name" value="PRK07564.1-1"/>
    <property type="match status" value="1"/>
</dbReference>
<keyword evidence="5" id="KW-0119">Carbohydrate metabolism</keyword>
<accession>A0A7S0QM37</accession>
<dbReference type="InterPro" id="IPR005841">
    <property type="entry name" value="Alpha-D-phosphohexomutase_SF"/>
</dbReference>
<dbReference type="Pfam" id="PF02878">
    <property type="entry name" value="PGM_PMM_I"/>
    <property type="match status" value="1"/>
</dbReference>